<evidence type="ECO:0000256" key="2">
    <source>
        <dbReference type="SAM" id="MobiDB-lite"/>
    </source>
</evidence>
<dbReference type="PROSITE" id="PS50837">
    <property type="entry name" value="NACHT"/>
    <property type="match status" value="1"/>
</dbReference>
<name>A0A8H6WSJ5_9AGAR</name>
<evidence type="ECO:0000313" key="5">
    <source>
        <dbReference type="Proteomes" id="UP000620124"/>
    </source>
</evidence>
<dbReference type="OrthoDB" id="5967843at2759"/>
<evidence type="ECO:0000256" key="1">
    <source>
        <dbReference type="ARBA" id="ARBA00022737"/>
    </source>
</evidence>
<dbReference type="AlphaFoldDB" id="A0A8H6WSJ5"/>
<proteinExistence type="predicted"/>
<dbReference type="InterPro" id="IPR027417">
    <property type="entry name" value="P-loop_NTPase"/>
</dbReference>
<organism evidence="4 5">
    <name type="scientific">Mycena venus</name>
    <dbReference type="NCBI Taxonomy" id="2733690"/>
    <lineage>
        <taxon>Eukaryota</taxon>
        <taxon>Fungi</taxon>
        <taxon>Dikarya</taxon>
        <taxon>Basidiomycota</taxon>
        <taxon>Agaricomycotina</taxon>
        <taxon>Agaricomycetes</taxon>
        <taxon>Agaricomycetidae</taxon>
        <taxon>Agaricales</taxon>
        <taxon>Marasmiineae</taxon>
        <taxon>Mycenaceae</taxon>
        <taxon>Mycena</taxon>
    </lineage>
</organism>
<evidence type="ECO:0000313" key="4">
    <source>
        <dbReference type="EMBL" id="KAF7328367.1"/>
    </source>
</evidence>
<evidence type="ECO:0000259" key="3">
    <source>
        <dbReference type="PROSITE" id="PS50837"/>
    </source>
</evidence>
<feature type="domain" description="NACHT" evidence="3">
    <location>
        <begin position="234"/>
        <end position="346"/>
    </location>
</feature>
<feature type="region of interest" description="Disordered" evidence="2">
    <location>
        <begin position="47"/>
        <end position="123"/>
    </location>
</feature>
<feature type="compositionally biased region" description="Basic and acidic residues" evidence="2">
    <location>
        <begin position="47"/>
        <end position="62"/>
    </location>
</feature>
<dbReference type="SUPFAM" id="SSF52540">
    <property type="entry name" value="P-loop containing nucleoside triphosphate hydrolases"/>
    <property type="match status" value="1"/>
</dbReference>
<dbReference type="InterPro" id="IPR007111">
    <property type="entry name" value="NACHT_NTPase"/>
</dbReference>
<dbReference type="Gene3D" id="3.40.50.300">
    <property type="entry name" value="P-loop containing nucleotide triphosphate hydrolases"/>
    <property type="match status" value="1"/>
</dbReference>
<gene>
    <name evidence="4" type="ORF">MVEN_02552300</name>
</gene>
<accession>A0A8H6WSJ5</accession>
<dbReference type="Proteomes" id="UP000620124">
    <property type="component" value="Unassembled WGS sequence"/>
</dbReference>
<dbReference type="InterPro" id="IPR056884">
    <property type="entry name" value="NPHP3-like_N"/>
</dbReference>
<dbReference type="Pfam" id="PF24883">
    <property type="entry name" value="NPHP3_N"/>
    <property type="match status" value="1"/>
</dbReference>
<dbReference type="EMBL" id="JACAZI010000036">
    <property type="protein sequence ID" value="KAF7328367.1"/>
    <property type="molecule type" value="Genomic_DNA"/>
</dbReference>
<keyword evidence="5" id="KW-1185">Reference proteome</keyword>
<comment type="caution">
    <text evidence="4">The sequence shown here is derived from an EMBL/GenBank/DDBJ whole genome shotgun (WGS) entry which is preliminary data.</text>
</comment>
<reference evidence="4" key="1">
    <citation type="submission" date="2020-05" db="EMBL/GenBank/DDBJ databases">
        <title>Mycena genomes resolve the evolution of fungal bioluminescence.</title>
        <authorList>
            <person name="Tsai I.J."/>
        </authorList>
    </citation>
    <scope>NUCLEOTIDE SEQUENCE</scope>
    <source>
        <strain evidence="4">CCC161011</strain>
    </source>
</reference>
<feature type="compositionally biased region" description="Pro residues" evidence="2">
    <location>
        <begin position="85"/>
        <end position="96"/>
    </location>
</feature>
<protein>
    <submittedName>
        <fullName evidence="4">NACHT domain-containing protein</fullName>
    </submittedName>
</protein>
<keyword evidence="1" id="KW-0677">Repeat</keyword>
<dbReference type="PANTHER" id="PTHR10039:SF16">
    <property type="entry name" value="GPI INOSITOL-DEACYLASE"/>
    <property type="match status" value="1"/>
</dbReference>
<dbReference type="PANTHER" id="PTHR10039">
    <property type="entry name" value="AMELOGENIN"/>
    <property type="match status" value="1"/>
</dbReference>
<sequence>MFHSNSHLHVTGGNFVNVGGDFNVQSIPPSGSVDEVLTRLEFRVDQDRGRQLRGPERTESRGLARPYPYDDINRGRKMPPSDSSPLPPNSQPPAPDHPVRVRGSVPPSRHKEEQHLTAPRTRNNDLGLLWNRTENAPSTNIHGGTFIGGNVTNIRRHDETGLRILHSSVAGDAFHDSAERFPQPRCHPDTRTKLLDVLWNWACGIDPPEKWVYDDDGYPVATLSSEEDDQPSSGILWLYGPAGAGKSAIAQSFCQKLEEEGRLGGSFFFKRGHSSRGNAKKLFPTIAYQLALRFSAFKQGILQILDDDPAIVDRSLSNQLEKLIVEPCRRGGIIETVAIIIDGLDECEGEDIQQEVLRSIGGVVNVNQGHFPILFFIASRPESYIRETFADPCLHRFHRALNIRQSFQDVRKYLLGEFDRIRRTHRTTMAKVPSWPSDQIVEELVEKSSGYFIYASTVVKFIDDKRFRPADRLQIILGIKQNTALPFAPLDALYTHILSGVPSDFWPQLLEILLIMKKGFRWSVLQIERLLQLEPGDLDLILRGVHSVIDIPDKDNECLGVYHASFMDFLDDSSRSGPFHLGSLCSRDLTYHLLKACSYGYFDILRNEGRNFTWINPPDRRLCLEGFSHITSSEASPSLWPVVQSINPDFIFGLAVWDKNSREDFLRWLKGFNPPSGGLIQPWEDYTFMLMCDEAWEITGFSPRRQSNISYDILSRSSPRLIEILCACAVFPKTIPWAFSGKRCLLWIHLLLDLSWQELRVAICSLREIVGNNAGLVQTIMRCAPTMKLREISAGSHDSDSLIFDIAKGGLRVMAAILNNDLHWTARQNLSEIGQRLMEHKYRFFPVDGVDLHNIVQWLKGLEPSPIQLLPSFEHLLDEQYKKAVSTTIDSSFEVLEVQWMDWRDEHKEFLDHLTA</sequence>